<keyword evidence="2" id="KW-1185">Reference proteome</keyword>
<dbReference type="Proteomes" id="UP001163603">
    <property type="component" value="Chromosome 12"/>
</dbReference>
<accession>A0ACC0XJQ5</accession>
<dbReference type="EMBL" id="CM047747">
    <property type="protein sequence ID" value="KAJ0018619.1"/>
    <property type="molecule type" value="Genomic_DNA"/>
</dbReference>
<protein>
    <submittedName>
        <fullName evidence="1">Uncharacterized protein</fullName>
    </submittedName>
</protein>
<gene>
    <name evidence="1" type="ORF">Pint_11015</name>
</gene>
<reference evidence="2" key="1">
    <citation type="journal article" date="2023" name="G3 (Bethesda)">
        <title>Genome assembly and association tests identify interacting loci associated with vigor, precocity, and sex in interspecific pistachio rootstocks.</title>
        <authorList>
            <person name="Palmer W."/>
            <person name="Jacygrad E."/>
            <person name="Sagayaradj S."/>
            <person name="Cavanaugh K."/>
            <person name="Han R."/>
            <person name="Bertier L."/>
            <person name="Beede B."/>
            <person name="Kafkas S."/>
            <person name="Golino D."/>
            <person name="Preece J."/>
            <person name="Michelmore R."/>
        </authorList>
    </citation>
    <scope>NUCLEOTIDE SEQUENCE [LARGE SCALE GENOMIC DNA]</scope>
</reference>
<name>A0ACC0XJQ5_9ROSI</name>
<organism evidence="1 2">
    <name type="scientific">Pistacia integerrima</name>
    <dbReference type="NCBI Taxonomy" id="434235"/>
    <lineage>
        <taxon>Eukaryota</taxon>
        <taxon>Viridiplantae</taxon>
        <taxon>Streptophyta</taxon>
        <taxon>Embryophyta</taxon>
        <taxon>Tracheophyta</taxon>
        <taxon>Spermatophyta</taxon>
        <taxon>Magnoliopsida</taxon>
        <taxon>eudicotyledons</taxon>
        <taxon>Gunneridae</taxon>
        <taxon>Pentapetalae</taxon>
        <taxon>rosids</taxon>
        <taxon>malvids</taxon>
        <taxon>Sapindales</taxon>
        <taxon>Anacardiaceae</taxon>
        <taxon>Pistacia</taxon>
    </lineage>
</organism>
<sequence length="54" mass="6164">MCLSLWKLFTRMPMFCFYFVWLNENGEGNDDSFACSSCCVFGGEPLHIMMIAVA</sequence>
<comment type="caution">
    <text evidence="1">The sequence shown here is derived from an EMBL/GenBank/DDBJ whole genome shotgun (WGS) entry which is preliminary data.</text>
</comment>
<evidence type="ECO:0000313" key="2">
    <source>
        <dbReference type="Proteomes" id="UP001163603"/>
    </source>
</evidence>
<evidence type="ECO:0000313" key="1">
    <source>
        <dbReference type="EMBL" id="KAJ0018619.1"/>
    </source>
</evidence>
<proteinExistence type="predicted"/>